<dbReference type="InterPro" id="IPR038765">
    <property type="entry name" value="Papain-like_cys_pep_sf"/>
</dbReference>
<sequence>MAEDSARLERIAGEVRAFLVPHWAEWHRKAGSPEGQHSLSEGTCGRSSRFMVEVLREAGLKARMAFGCPIGCDCGFCAPEGTRGHAWAVVRDPARIVDITADQFGDAPVIVTGVDDPRYHEGHDRADPEWIENRERVMQRLMPLWRARGLNADKARASDDAMRQTGERT</sequence>
<reference evidence="1 2" key="1">
    <citation type="submission" date="2019-07" db="EMBL/GenBank/DDBJ databases">
        <title>Aquicoccus porphyridii gen. nov., sp. nov., isolated from a small marine red alga, Porphyridium marinum.</title>
        <authorList>
            <person name="Liu L."/>
        </authorList>
    </citation>
    <scope>NUCLEOTIDE SEQUENCE [LARGE SCALE GENOMIC DNA]</scope>
    <source>
        <strain evidence="1 2">L1 8-17</strain>
    </source>
</reference>
<dbReference type="SUPFAM" id="SSF54001">
    <property type="entry name" value="Cysteine proteinases"/>
    <property type="match status" value="1"/>
</dbReference>
<evidence type="ECO:0000313" key="1">
    <source>
        <dbReference type="EMBL" id="KAA0912339.1"/>
    </source>
</evidence>
<proteinExistence type="predicted"/>
<keyword evidence="2" id="KW-1185">Reference proteome</keyword>
<protein>
    <recommendedName>
        <fullName evidence="3">Transglutaminase domain-containing protein</fullName>
    </recommendedName>
</protein>
<dbReference type="Proteomes" id="UP000325291">
    <property type="component" value="Unassembled WGS sequence"/>
</dbReference>
<gene>
    <name evidence="1" type="ORF">FLO80_16095</name>
</gene>
<evidence type="ECO:0000313" key="2">
    <source>
        <dbReference type="Proteomes" id="UP000325291"/>
    </source>
</evidence>
<dbReference type="EMBL" id="VINQ01000014">
    <property type="protein sequence ID" value="KAA0912339.1"/>
    <property type="molecule type" value="Genomic_DNA"/>
</dbReference>
<dbReference type="RefSeq" id="WP_111364210.1">
    <property type="nucleotide sequence ID" value="NZ_VINQ01000014.1"/>
</dbReference>
<evidence type="ECO:0008006" key="3">
    <source>
        <dbReference type="Google" id="ProtNLM"/>
    </source>
</evidence>
<accession>A0A5A9Z5N2</accession>
<dbReference type="AlphaFoldDB" id="A0A5A9Z5N2"/>
<comment type="caution">
    <text evidence="1">The sequence shown here is derived from an EMBL/GenBank/DDBJ whole genome shotgun (WGS) entry which is preliminary data.</text>
</comment>
<organism evidence="1 2">
    <name type="scientific">Aquicoccus porphyridii</name>
    <dbReference type="NCBI Taxonomy" id="1852029"/>
    <lineage>
        <taxon>Bacteria</taxon>
        <taxon>Pseudomonadati</taxon>
        <taxon>Pseudomonadota</taxon>
        <taxon>Alphaproteobacteria</taxon>
        <taxon>Rhodobacterales</taxon>
        <taxon>Paracoccaceae</taxon>
        <taxon>Aquicoccus</taxon>
    </lineage>
</organism>
<name>A0A5A9Z5N2_9RHOB</name>